<accession>B3RPY0</accession>
<proteinExistence type="inferred from homology"/>
<dbReference type="AlphaFoldDB" id="B3RPY0"/>
<dbReference type="STRING" id="10228.B3RPY0"/>
<dbReference type="InterPro" id="IPR019585">
    <property type="entry name" value="Rpn7/CSN1"/>
</dbReference>
<dbReference type="OMA" id="IYLQNWA"/>
<dbReference type="GeneID" id="6750770"/>
<dbReference type="Proteomes" id="UP000009022">
    <property type="component" value="Unassembled WGS sequence"/>
</dbReference>
<dbReference type="FunCoup" id="B3RPY0">
    <property type="interactions" value="1724"/>
</dbReference>
<comment type="similarity">
    <text evidence="3">Belongs to the CSN1 family.</text>
</comment>
<evidence type="ECO:0000256" key="1">
    <source>
        <dbReference type="ARBA" id="ARBA00004123"/>
    </source>
</evidence>
<dbReference type="InterPro" id="IPR045135">
    <property type="entry name" value="Rpn7_N"/>
</dbReference>
<dbReference type="InterPro" id="IPR000717">
    <property type="entry name" value="PCI_dom"/>
</dbReference>
<gene>
    <name evidence="8" type="ORF">TRIADDRAFT_53707</name>
</gene>
<dbReference type="GO" id="GO:0008180">
    <property type="term" value="C:COP9 signalosome"/>
    <property type="evidence" value="ECO:0000318"/>
    <property type="project" value="GO_Central"/>
</dbReference>
<dbReference type="OrthoDB" id="422427at2759"/>
<evidence type="ECO:0000256" key="3">
    <source>
        <dbReference type="ARBA" id="ARBA00008793"/>
    </source>
</evidence>
<dbReference type="HOGENOM" id="CLU_022348_1_0_1"/>
<comment type="subcellular location">
    <subcellularLocation>
        <location evidence="2">Cytoplasm</location>
    </subcellularLocation>
    <subcellularLocation>
        <location evidence="1">Nucleus</location>
    </subcellularLocation>
</comment>
<protein>
    <recommendedName>
        <fullName evidence="7">PCI domain-containing protein</fullName>
    </recommendedName>
</protein>
<evidence type="ECO:0000313" key="9">
    <source>
        <dbReference type="Proteomes" id="UP000009022"/>
    </source>
</evidence>
<dbReference type="PhylomeDB" id="B3RPY0"/>
<keyword evidence="4" id="KW-0963">Cytoplasm</keyword>
<dbReference type="RefSeq" id="XP_002109555.1">
    <property type="nucleotide sequence ID" value="XM_002109519.1"/>
</dbReference>
<dbReference type="GO" id="GO:0005737">
    <property type="term" value="C:cytoplasm"/>
    <property type="evidence" value="ECO:0007669"/>
    <property type="project" value="UniProtKB-SubCell"/>
</dbReference>
<feature type="domain" description="PCI" evidence="7">
    <location>
        <begin position="211"/>
        <end position="380"/>
    </location>
</feature>
<dbReference type="eggNOG" id="KOG0686">
    <property type="taxonomic scope" value="Eukaryota"/>
</dbReference>
<name>B3RPY0_TRIAD</name>
<evidence type="ECO:0000256" key="2">
    <source>
        <dbReference type="ARBA" id="ARBA00004496"/>
    </source>
</evidence>
<dbReference type="EMBL" id="DS985242">
    <property type="protein sequence ID" value="EDV27721.1"/>
    <property type="molecule type" value="Genomic_DNA"/>
</dbReference>
<dbReference type="PANTHER" id="PTHR14145">
    <property type="entry name" value="26S PROTESOME SUBUNIT 6"/>
    <property type="match status" value="1"/>
</dbReference>
<dbReference type="Pfam" id="PF21151">
    <property type="entry name" value="CSN1_C"/>
    <property type="match status" value="1"/>
</dbReference>
<evidence type="ECO:0000256" key="5">
    <source>
        <dbReference type="ARBA" id="ARBA00022790"/>
    </source>
</evidence>
<dbReference type="PROSITE" id="PS50250">
    <property type="entry name" value="PCI"/>
    <property type="match status" value="1"/>
</dbReference>
<dbReference type="KEGG" id="tad:TRIADDRAFT_53707"/>
<dbReference type="CTD" id="6750770"/>
<sequence length="426" mass="48230">MEDPYEPMQVDIQDNVDGENEKEAIISDITEMEFDALIANYEGSAKISRLIYVADHCPPFKLEALSASTNASKPIEINKKWLDTTKRSAAIKTETLENDLKSFKSNSIKESIRRGYNDLGDHQLSCGEISLSLQSFIRARDYCTSPRHIINMCISVIKTSIQQKSWTNVLSYASKAESIPELEDICKTDQYKNVKTFLNCTSGLAQLAQKRYQVAARRFLEANYEDCSFNEILTANNIAIYGGICSLVSFDRKELHSKVICSSSFKLFLQAEPVLRDIISQFYEAKYAACLSSLEKLKNGLLLDIYLSSHINTLYTMIRNKALKQYCSPYVLADLRRMAVAFNTTVPDLENELTALILDGFIDARIDSHNKVLHARDIDHRTSAFEKALSVGKDYQRRMKALMLRSIVLKNKIVVKTSSAENENNN</sequence>
<keyword evidence="6" id="KW-0539">Nucleus</keyword>
<dbReference type="SMART" id="SM00088">
    <property type="entry name" value="PINT"/>
    <property type="match status" value="1"/>
</dbReference>
<dbReference type="Gene3D" id="1.25.40.570">
    <property type="match status" value="1"/>
</dbReference>
<dbReference type="Pfam" id="PF01399">
    <property type="entry name" value="PCI"/>
    <property type="match status" value="1"/>
</dbReference>
<reference evidence="8 9" key="1">
    <citation type="journal article" date="2008" name="Nature">
        <title>The Trichoplax genome and the nature of placozoans.</title>
        <authorList>
            <person name="Srivastava M."/>
            <person name="Begovic E."/>
            <person name="Chapman J."/>
            <person name="Putnam N.H."/>
            <person name="Hellsten U."/>
            <person name="Kawashima T."/>
            <person name="Kuo A."/>
            <person name="Mitros T."/>
            <person name="Salamov A."/>
            <person name="Carpenter M.L."/>
            <person name="Signorovitch A.Y."/>
            <person name="Moreno M.A."/>
            <person name="Kamm K."/>
            <person name="Grimwood J."/>
            <person name="Schmutz J."/>
            <person name="Shapiro H."/>
            <person name="Grigoriev I.V."/>
            <person name="Buss L.W."/>
            <person name="Schierwater B."/>
            <person name="Dellaporta S.L."/>
            <person name="Rokhsar D.S."/>
        </authorList>
    </citation>
    <scope>NUCLEOTIDE SEQUENCE [LARGE SCALE GENOMIC DNA]</scope>
    <source>
        <strain evidence="8 9">Grell-BS-1999</strain>
    </source>
</reference>
<dbReference type="SUPFAM" id="SSF46785">
    <property type="entry name" value="Winged helix' DNA-binding domain"/>
    <property type="match status" value="1"/>
</dbReference>
<evidence type="ECO:0000259" key="7">
    <source>
        <dbReference type="PROSITE" id="PS50250"/>
    </source>
</evidence>
<organism evidence="8 9">
    <name type="scientific">Trichoplax adhaerens</name>
    <name type="common">Trichoplax reptans</name>
    <dbReference type="NCBI Taxonomy" id="10228"/>
    <lineage>
        <taxon>Eukaryota</taxon>
        <taxon>Metazoa</taxon>
        <taxon>Placozoa</taxon>
        <taxon>Uniplacotomia</taxon>
        <taxon>Trichoplacea</taxon>
        <taxon>Trichoplacidae</taxon>
        <taxon>Trichoplax</taxon>
    </lineage>
</organism>
<evidence type="ECO:0000256" key="6">
    <source>
        <dbReference type="ARBA" id="ARBA00023242"/>
    </source>
</evidence>
<dbReference type="Pfam" id="PF10602">
    <property type="entry name" value="RPN7"/>
    <property type="match status" value="1"/>
</dbReference>
<keyword evidence="5" id="KW-0736">Signalosome</keyword>
<dbReference type="InterPro" id="IPR048624">
    <property type="entry name" value="CSN1_C"/>
</dbReference>
<evidence type="ECO:0000256" key="4">
    <source>
        <dbReference type="ARBA" id="ARBA00022490"/>
    </source>
</evidence>
<dbReference type="InterPro" id="IPR036390">
    <property type="entry name" value="WH_DNA-bd_sf"/>
</dbReference>
<dbReference type="PANTHER" id="PTHR14145:SF2">
    <property type="entry name" value="COP9 SIGNALOSOME COMPLEX SUBUNIT 1"/>
    <property type="match status" value="1"/>
</dbReference>
<keyword evidence="9" id="KW-1185">Reference proteome</keyword>
<dbReference type="InParanoid" id="B3RPY0"/>
<evidence type="ECO:0000313" key="8">
    <source>
        <dbReference type="EMBL" id="EDV27721.1"/>
    </source>
</evidence>